<sequence length="140" mass="15677">NPHAPEADVVTFLQRYMDILGAGQKIIDEEGYWTCKRRYMVRFRASEVEVGGVMYPPANFNIGSNRGYVQYPGQPRTCRRCGQLGHISVDCTTEMCRRCGRAGHATISCKNPLVCNLCGEQGHGYRACPKKDRRFASVVA</sequence>
<dbReference type="InParanoid" id="W5NMR8"/>
<evidence type="ECO:0000313" key="4">
    <source>
        <dbReference type="Proteomes" id="UP000018468"/>
    </source>
</evidence>
<evidence type="ECO:0000313" key="3">
    <source>
        <dbReference type="Ensembl" id="ENSLOCP00000021927.1"/>
    </source>
</evidence>
<dbReference type="PROSITE" id="PS50158">
    <property type="entry name" value="ZF_CCHC"/>
    <property type="match status" value="2"/>
</dbReference>
<dbReference type="Proteomes" id="UP000018468">
    <property type="component" value="Unassembled WGS sequence"/>
</dbReference>
<feature type="domain" description="CCHC-type" evidence="2">
    <location>
        <begin position="96"/>
        <end position="111"/>
    </location>
</feature>
<dbReference type="InterPro" id="IPR036875">
    <property type="entry name" value="Znf_CCHC_sf"/>
</dbReference>
<keyword evidence="4" id="KW-1185">Reference proteome</keyword>
<dbReference type="InterPro" id="IPR001878">
    <property type="entry name" value="Znf_CCHC"/>
</dbReference>
<dbReference type="SMART" id="SM00343">
    <property type="entry name" value="ZnF_C2HC"/>
    <property type="match status" value="3"/>
</dbReference>
<reference evidence="4" key="1">
    <citation type="submission" date="2011-12" db="EMBL/GenBank/DDBJ databases">
        <title>The Draft Genome of Lepisosteus oculatus.</title>
        <authorList>
            <consortium name="The Broad Institute Genome Assembly &amp; Analysis Group"/>
            <consortium name="Computational R&amp;D Group"/>
            <consortium name="and Sequencing Platform"/>
            <person name="Di Palma F."/>
            <person name="Alfoldi J."/>
            <person name="Johnson J."/>
            <person name="Berlin A."/>
            <person name="Gnerre S."/>
            <person name="Jaffe D."/>
            <person name="MacCallum I."/>
            <person name="Young S."/>
            <person name="Walker B.J."/>
            <person name="Lander E.S."/>
            <person name="Lindblad-Toh K."/>
        </authorList>
    </citation>
    <scope>NUCLEOTIDE SEQUENCE [LARGE SCALE GENOMIC DNA]</scope>
</reference>
<dbReference type="SUPFAM" id="SSF57756">
    <property type="entry name" value="Retrovirus zinc finger-like domains"/>
    <property type="match status" value="2"/>
</dbReference>
<protein>
    <recommendedName>
        <fullName evidence="2">CCHC-type domain-containing protein</fullName>
    </recommendedName>
</protein>
<dbReference type="AlphaFoldDB" id="W5NMR8"/>
<feature type="domain" description="CCHC-type" evidence="2">
    <location>
        <begin position="78"/>
        <end position="91"/>
    </location>
</feature>
<dbReference type="HOGENOM" id="CLU_045922_2_0_1"/>
<evidence type="ECO:0000256" key="1">
    <source>
        <dbReference type="PROSITE-ProRule" id="PRU00047"/>
    </source>
</evidence>
<proteinExistence type="predicted"/>
<dbReference type="PANTHER" id="PTHR46486">
    <property type="entry name" value="CCHC-TYPE DOMAIN-CONTAINING PROTEIN"/>
    <property type="match status" value="1"/>
</dbReference>
<dbReference type="InterPro" id="IPR057811">
    <property type="entry name" value="RBD_ZCCHC3_2nd"/>
</dbReference>
<organism evidence="3 4">
    <name type="scientific">Lepisosteus oculatus</name>
    <name type="common">Spotted gar</name>
    <dbReference type="NCBI Taxonomy" id="7918"/>
    <lineage>
        <taxon>Eukaryota</taxon>
        <taxon>Metazoa</taxon>
        <taxon>Chordata</taxon>
        <taxon>Craniata</taxon>
        <taxon>Vertebrata</taxon>
        <taxon>Euteleostomi</taxon>
        <taxon>Actinopterygii</taxon>
        <taxon>Neopterygii</taxon>
        <taxon>Holostei</taxon>
        <taxon>Semionotiformes</taxon>
        <taxon>Lepisosteidae</taxon>
        <taxon>Lepisosteus</taxon>
    </lineage>
</organism>
<dbReference type="GO" id="GO:0008270">
    <property type="term" value="F:zinc ion binding"/>
    <property type="evidence" value="ECO:0007669"/>
    <property type="project" value="UniProtKB-KW"/>
</dbReference>
<dbReference type="PANTHER" id="PTHR46486:SF1">
    <property type="entry name" value="CCHC-TYPE DOMAIN-CONTAINING PROTEIN"/>
    <property type="match status" value="1"/>
</dbReference>
<dbReference type="GO" id="GO:0003676">
    <property type="term" value="F:nucleic acid binding"/>
    <property type="evidence" value="ECO:0007669"/>
    <property type="project" value="InterPro"/>
</dbReference>
<dbReference type="STRING" id="7918.ENSLOCP00000021927"/>
<accession>W5NMR8</accession>
<keyword evidence="1" id="KW-0863">Zinc-finger</keyword>
<dbReference type="Pfam" id="PF00098">
    <property type="entry name" value="zf-CCHC"/>
    <property type="match status" value="1"/>
</dbReference>
<dbReference type="OMA" id="GHATISC"/>
<dbReference type="Pfam" id="PF23058">
    <property type="entry name" value="RBD_ZCCHC3_2nd"/>
    <property type="match status" value="1"/>
</dbReference>
<keyword evidence="1" id="KW-0862">Zinc</keyword>
<reference evidence="3" key="3">
    <citation type="submission" date="2025-09" db="UniProtKB">
        <authorList>
            <consortium name="Ensembl"/>
        </authorList>
    </citation>
    <scope>IDENTIFICATION</scope>
</reference>
<dbReference type="Ensembl" id="ENSLOCT00000021966.1">
    <property type="protein sequence ID" value="ENSLOCP00000021927.1"/>
    <property type="gene ID" value="ENSLOCG00000017824.1"/>
</dbReference>
<evidence type="ECO:0000259" key="2">
    <source>
        <dbReference type="PROSITE" id="PS50158"/>
    </source>
</evidence>
<reference evidence="3" key="2">
    <citation type="submission" date="2025-08" db="UniProtKB">
        <authorList>
            <consortium name="Ensembl"/>
        </authorList>
    </citation>
    <scope>IDENTIFICATION</scope>
</reference>
<name>W5NMR8_LEPOC</name>
<dbReference type="Gene3D" id="4.10.60.10">
    <property type="entry name" value="Zinc finger, CCHC-type"/>
    <property type="match status" value="2"/>
</dbReference>
<dbReference type="GeneTree" id="ENSGT00530000063983"/>
<dbReference type="eggNOG" id="KOG4400">
    <property type="taxonomic scope" value="Eukaryota"/>
</dbReference>
<keyword evidence="1" id="KW-0479">Metal-binding</keyword>